<dbReference type="Proteomes" id="UP001138686">
    <property type="component" value="Unassembled WGS sequence"/>
</dbReference>
<evidence type="ECO:0000256" key="1">
    <source>
        <dbReference type="SAM" id="SignalP"/>
    </source>
</evidence>
<name>A0A9X1FM26_9FLAO</name>
<organism evidence="3 4">
    <name type="scientific">Halomarinibacterium sedimenti</name>
    <dbReference type="NCBI Taxonomy" id="2857106"/>
    <lineage>
        <taxon>Bacteria</taxon>
        <taxon>Pseudomonadati</taxon>
        <taxon>Bacteroidota</taxon>
        <taxon>Flavobacteriia</taxon>
        <taxon>Flavobacteriales</taxon>
        <taxon>Flavobacteriaceae</taxon>
        <taxon>Halomarinibacterium</taxon>
    </lineage>
</organism>
<dbReference type="InterPro" id="IPR046863">
    <property type="entry name" value="MbnP-like_dom"/>
</dbReference>
<dbReference type="EMBL" id="JAHWDP010000001">
    <property type="protein sequence ID" value="MBW2937091.1"/>
    <property type="molecule type" value="Genomic_DNA"/>
</dbReference>
<evidence type="ECO:0000313" key="4">
    <source>
        <dbReference type="Proteomes" id="UP001138686"/>
    </source>
</evidence>
<dbReference type="PROSITE" id="PS51257">
    <property type="entry name" value="PROKAR_LIPOPROTEIN"/>
    <property type="match status" value="1"/>
</dbReference>
<gene>
    <name evidence="3" type="ORF">KXJ69_03175</name>
</gene>
<keyword evidence="4" id="KW-1185">Reference proteome</keyword>
<feature type="domain" description="Copper-binding protein MbnP-like" evidence="2">
    <location>
        <begin position="30"/>
        <end position="230"/>
    </location>
</feature>
<dbReference type="AlphaFoldDB" id="A0A9X1FM26"/>
<evidence type="ECO:0000313" key="3">
    <source>
        <dbReference type="EMBL" id="MBW2937091.1"/>
    </source>
</evidence>
<feature type="signal peptide" evidence="1">
    <location>
        <begin position="1"/>
        <end position="18"/>
    </location>
</feature>
<accession>A0A9X1FM26</accession>
<reference evidence="3" key="1">
    <citation type="submission" date="2021-07" db="EMBL/GenBank/DDBJ databases">
        <title>Aureisphaera sp. CAU 1614 isolated from sea sediment.</title>
        <authorList>
            <person name="Kim W."/>
        </authorList>
    </citation>
    <scope>NUCLEOTIDE SEQUENCE</scope>
    <source>
        <strain evidence="3">CAU 1614</strain>
    </source>
</reference>
<comment type="caution">
    <text evidence="3">The sequence shown here is derived from an EMBL/GenBank/DDBJ whole genome shotgun (WGS) entry which is preliminary data.</text>
</comment>
<dbReference type="RefSeq" id="WP_219051188.1">
    <property type="nucleotide sequence ID" value="NZ_JAHWDP010000001.1"/>
</dbReference>
<sequence>MKKIALILMMAVAFVSCNDDDGNAPIENVTVDVNFTHNWDGDAIENADFDVIQYTNAHGETLSLSKLVYLISDVTFTNASGEVFDAGDYTLVNVREGSNLTFTPQIEIPEGTYSVSFTFGFDDEDNDQNYQDLNSADGGWNVPVILGGGYHYMRMEGKYIDASSPDETNYQYHTIRAVDLDDQGIISTLTDTSFEVNLGQVTIGNTTNIEVKMNVAEWFKNPNTWDLTQLYTMLMPNYNAQIMMSGNGANGVFSLGNVTQ</sequence>
<protein>
    <recommendedName>
        <fullName evidence="2">Copper-binding protein MbnP-like domain-containing protein</fullName>
    </recommendedName>
</protein>
<feature type="chain" id="PRO_5040845098" description="Copper-binding protein MbnP-like domain-containing protein" evidence="1">
    <location>
        <begin position="19"/>
        <end position="260"/>
    </location>
</feature>
<evidence type="ECO:0000259" key="2">
    <source>
        <dbReference type="Pfam" id="PF20243"/>
    </source>
</evidence>
<dbReference type="Pfam" id="PF20243">
    <property type="entry name" value="MbnP"/>
    <property type="match status" value="1"/>
</dbReference>
<keyword evidence="1" id="KW-0732">Signal</keyword>
<proteinExistence type="predicted"/>